<dbReference type="InterPro" id="IPR008254">
    <property type="entry name" value="Flavodoxin/NO_synth"/>
</dbReference>
<dbReference type="EMBL" id="JAUSVK010000001">
    <property type="protein sequence ID" value="MDQ0395029.1"/>
    <property type="molecule type" value="Genomic_DNA"/>
</dbReference>
<evidence type="ECO:0000259" key="4">
    <source>
        <dbReference type="PROSITE" id="PS50902"/>
    </source>
</evidence>
<accession>A0ABU0FKA1</accession>
<dbReference type="Gene3D" id="3.40.50.360">
    <property type="match status" value="1"/>
</dbReference>
<comment type="similarity">
    <text evidence="1">Belongs to the WrbA family.</text>
</comment>
<dbReference type="Proteomes" id="UP001237448">
    <property type="component" value="Unassembled WGS sequence"/>
</dbReference>
<dbReference type="NCBIfam" id="TIGR01755">
    <property type="entry name" value="flav_wrbA"/>
    <property type="match status" value="1"/>
</dbReference>
<dbReference type="GO" id="GO:0003955">
    <property type="term" value="F:NAD(P)H dehydrogenase (quinone) activity"/>
    <property type="evidence" value="ECO:0007669"/>
    <property type="project" value="UniProtKB-EC"/>
</dbReference>
<keyword evidence="3" id="KW-0288">FMN</keyword>
<evidence type="ECO:0000256" key="1">
    <source>
        <dbReference type="ARBA" id="ARBA00006961"/>
    </source>
</evidence>
<evidence type="ECO:0000313" key="5">
    <source>
        <dbReference type="EMBL" id="MDQ0395029.1"/>
    </source>
</evidence>
<proteinExistence type="inferred from homology"/>
<feature type="domain" description="Flavodoxin-like" evidence="4">
    <location>
        <begin position="6"/>
        <end position="192"/>
    </location>
</feature>
<dbReference type="PANTHER" id="PTHR30546:SF23">
    <property type="entry name" value="FLAVOPROTEIN-LIKE PROTEIN YCP4-RELATED"/>
    <property type="match status" value="1"/>
</dbReference>
<gene>
    <name evidence="5" type="ORF">J3R73_004821</name>
</gene>
<evidence type="ECO:0000256" key="2">
    <source>
        <dbReference type="ARBA" id="ARBA00022630"/>
    </source>
</evidence>
<dbReference type="InterPro" id="IPR010089">
    <property type="entry name" value="Flavoprotein_WrbA-like"/>
</dbReference>
<comment type="caution">
    <text evidence="5">The sequence shown here is derived from an EMBL/GenBank/DDBJ whole genome shotgun (WGS) entry which is preliminary data.</text>
</comment>
<protein>
    <submittedName>
        <fullName evidence="5">NAD(P)H dehydrogenase (Quinone)</fullName>
        <ecNumber evidence="5">1.6.5.2</ecNumber>
    </submittedName>
</protein>
<dbReference type="PROSITE" id="PS50902">
    <property type="entry name" value="FLAVODOXIN_LIKE"/>
    <property type="match status" value="1"/>
</dbReference>
<name>A0ABU0FKA1_9HYPH</name>
<dbReference type="NCBIfam" id="NF002999">
    <property type="entry name" value="PRK03767.1"/>
    <property type="match status" value="1"/>
</dbReference>
<dbReference type="RefSeq" id="WP_307433192.1">
    <property type="nucleotide sequence ID" value="NZ_JAUSVK010000001.1"/>
</dbReference>
<dbReference type="PANTHER" id="PTHR30546">
    <property type="entry name" value="FLAVODOXIN-RELATED PROTEIN WRBA-RELATED"/>
    <property type="match status" value="1"/>
</dbReference>
<keyword evidence="6" id="KW-1185">Reference proteome</keyword>
<reference evidence="5 6" key="1">
    <citation type="submission" date="2023-07" db="EMBL/GenBank/DDBJ databases">
        <title>Genomic Encyclopedia of Type Strains, Phase IV (KMG-IV): sequencing the most valuable type-strain genomes for metagenomic binning, comparative biology and taxonomic classification.</title>
        <authorList>
            <person name="Goeker M."/>
        </authorList>
    </citation>
    <scope>NUCLEOTIDE SEQUENCE [LARGE SCALE GENOMIC DNA]</scope>
    <source>
        <strain evidence="5 6">DSM 5896</strain>
    </source>
</reference>
<dbReference type="Pfam" id="PF03358">
    <property type="entry name" value="FMN_red"/>
    <property type="match status" value="1"/>
</dbReference>
<sequence>MSQPKILIAFYSRSGVTEALANAIADGARASGAEVRLRRAREVVSAEAMAKAPGWTEQAAALNAKYEAPTEDDAEWADAIIFGTPTRFGSVSSELKAYIDSLGGLWFQGKLNGKAGSVFGSTSTPHGGNESTLISLYNPMAHLGLIIVPLGYADPAMFKSGTPYGASSVSFNQATPPTADDLEVANFQGRRVAFVAKALKAAHITETKS</sequence>
<dbReference type="SUPFAM" id="SSF52218">
    <property type="entry name" value="Flavoproteins"/>
    <property type="match status" value="1"/>
</dbReference>
<evidence type="ECO:0000256" key="3">
    <source>
        <dbReference type="ARBA" id="ARBA00022643"/>
    </source>
</evidence>
<keyword evidence="5" id="KW-0560">Oxidoreductase</keyword>
<dbReference type="EC" id="1.6.5.2" evidence="5"/>
<evidence type="ECO:0000313" key="6">
    <source>
        <dbReference type="Proteomes" id="UP001237448"/>
    </source>
</evidence>
<keyword evidence="2" id="KW-0285">Flavoprotein</keyword>
<dbReference type="InterPro" id="IPR029039">
    <property type="entry name" value="Flavoprotein-like_sf"/>
</dbReference>
<organism evidence="5 6">
    <name type="scientific">Labrys monachus</name>
    <dbReference type="NCBI Taxonomy" id="217067"/>
    <lineage>
        <taxon>Bacteria</taxon>
        <taxon>Pseudomonadati</taxon>
        <taxon>Pseudomonadota</taxon>
        <taxon>Alphaproteobacteria</taxon>
        <taxon>Hyphomicrobiales</taxon>
        <taxon>Xanthobacteraceae</taxon>
        <taxon>Labrys</taxon>
    </lineage>
</organism>
<dbReference type="InterPro" id="IPR005025">
    <property type="entry name" value="FMN_Rdtase-like_dom"/>
</dbReference>